<proteinExistence type="predicted"/>
<name>H8X8Y5_CANO9</name>
<evidence type="ECO:0000313" key="3">
    <source>
        <dbReference type="Proteomes" id="UP000005018"/>
    </source>
</evidence>
<dbReference type="KEGG" id="cot:CORT_0F00540"/>
<evidence type="ECO:0000313" key="2">
    <source>
        <dbReference type="EMBL" id="CCG24283.1"/>
    </source>
</evidence>
<dbReference type="PROSITE" id="PS51808">
    <property type="entry name" value="CHCH"/>
    <property type="match status" value="2"/>
</dbReference>
<dbReference type="Gene3D" id="1.10.287.2900">
    <property type="match status" value="2"/>
</dbReference>
<gene>
    <name evidence="2" type="ORF">CORT_0F00540</name>
</gene>
<dbReference type="OrthoDB" id="276296at2759"/>
<dbReference type="eggNOG" id="ENOG502S4BW">
    <property type="taxonomic scope" value="Eukaryota"/>
</dbReference>
<dbReference type="GO" id="GO:0005758">
    <property type="term" value="C:mitochondrial intermembrane space"/>
    <property type="evidence" value="ECO:0007669"/>
    <property type="project" value="TreeGrafter"/>
</dbReference>
<organism evidence="2 3">
    <name type="scientific">Candida orthopsilosis (strain 90-125)</name>
    <name type="common">Yeast</name>
    <dbReference type="NCBI Taxonomy" id="1136231"/>
    <lineage>
        <taxon>Eukaryota</taxon>
        <taxon>Fungi</taxon>
        <taxon>Dikarya</taxon>
        <taxon>Ascomycota</taxon>
        <taxon>Saccharomycotina</taxon>
        <taxon>Pichiomycetes</taxon>
        <taxon>Debaryomycetaceae</taxon>
        <taxon>Candida/Lodderomyces clade</taxon>
        <taxon>Candida</taxon>
    </lineage>
</organism>
<protein>
    <submittedName>
        <fullName evidence="2">Mic14 protein</fullName>
    </submittedName>
</protein>
<dbReference type="InterPro" id="IPR052848">
    <property type="entry name" value="CHCH_domain-containing_protein"/>
</dbReference>
<dbReference type="HOGENOM" id="CLU_160816_0_0_1"/>
<dbReference type="Pfam" id="PF16860">
    <property type="entry name" value="CX9C"/>
    <property type="match status" value="1"/>
</dbReference>
<reference evidence="2 3" key="1">
    <citation type="journal article" date="2012" name="PLoS ONE">
        <title>Sequence and analysis of the genome of the pathogenic yeast Candida orthopsilosis.</title>
        <authorList>
            <person name="Riccombeni A."/>
            <person name="Vidanes G."/>
            <person name="Proux-Wera E."/>
            <person name="Wolfe K.H."/>
            <person name="Butler G."/>
        </authorList>
    </citation>
    <scope>NUCLEOTIDE SEQUENCE [LARGE SCALE GENOMIC DNA]</scope>
    <source>
        <strain evidence="2 3">Co 90-125</strain>
    </source>
</reference>
<dbReference type="GeneID" id="14541364"/>
<dbReference type="PANTHER" id="PTHR47106:SF1">
    <property type="entry name" value="COILED-COIL-HELIX-COILED-COIL-HELIX DOMAIN-CONTAINING PROTEIN 5"/>
    <property type="match status" value="1"/>
</dbReference>
<accession>H8X8Y5</accession>
<feature type="domain" description="IMS import disulfide relay-system CHCH-CHCH-like Cx9C" evidence="1">
    <location>
        <begin position="37"/>
        <end position="80"/>
    </location>
</feature>
<sequence>MQQFSGPIAYFSFFSISLTKSNMSQQQKGGLLDQILLEDIARCCPHQFLAFHQCMSLPQPDPEHCLKQQVELTQCIRTSVPSFQKIQGECSGKLQAYEACLKMNKSQTSKCTHELEELRNCAFGSINK</sequence>
<dbReference type="GO" id="GO:0045333">
    <property type="term" value="P:cellular respiration"/>
    <property type="evidence" value="ECO:0007669"/>
    <property type="project" value="TreeGrafter"/>
</dbReference>
<evidence type="ECO:0000259" key="1">
    <source>
        <dbReference type="Pfam" id="PF16860"/>
    </source>
</evidence>
<dbReference type="RefSeq" id="XP_003870413.1">
    <property type="nucleotide sequence ID" value="XM_003870364.1"/>
</dbReference>
<dbReference type="AlphaFoldDB" id="H8X8Y5"/>
<dbReference type="PANTHER" id="PTHR47106">
    <property type="entry name" value="COILED-COIL-HELIX-COILED-COIL-HELIX DOMAIN-CONTAINING PROTEIN 5"/>
    <property type="match status" value="1"/>
</dbReference>
<dbReference type="Proteomes" id="UP000005018">
    <property type="component" value="Chromosome 6"/>
</dbReference>
<dbReference type="InterPro" id="IPR031731">
    <property type="entry name" value="CX9C"/>
</dbReference>
<keyword evidence="3" id="KW-1185">Reference proteome</keyword>
<dbReference type="EMBL" id="HE681724">
    <property type="protein sequence ID" value="CCG24283.1"/>
    <property type="molecule type" value="Genomic_DNA"/>
</dbReference>